<dbReference type="Proteomes" id="UP000500741">
    <property type="component" value="Chromosome"/>
</dbReference>
<gene>
    <name evidence="1" type="ORF">G7084_01555</name>
</gene>
<dbReference type="Gene3D" id="3.10.450.40">
    <property type="match status" value="1"/>
</dbReference>
<evidence type="ECO:0000313" key="2">
    <source>
        <dbReference type="Proteomes" id="UP000500741"/>
    </source>
</evidence>
<dbReference type="KEGG" id="wco:G7084_01555"/>
<dbReference type="InterPro" id="IPR020288">
    <property type="entry name" value="Sheath_initiator"/>
</dbReference>
<dbReference type="AlphaFoldDB" id="A0A6G8AYE3"/>
<sequence length="121" mass="13788">MIDIKLSDEGGIDFGKPVDDIEQVKQGITILLETQLGEFIEDKSMGLDIENILGEKYDERIIKDAIQNVLQSDAQISRFDNFQISIEKSHRAVLVKLKLYIGSNESDQKDYEEVEVKLDVK</sequence>
<dbReference type="RefSeq" id="WP_166009413.1">
    <property type="nucleotide sequence ID" value="NZ_CP049888.1"/>
</dbReference>
<dbReference type="SUPFAM" id="SSF160719">
    <property type="entry name" value="gpW/gp25-like"/>
    <property type="match status" value="1"/>
</dbReference>
<proteinExistence type="predicted"/>
<evidence type="ECO:0000313" key="1">
    <source>
        <dbReference type="EMBL" id="QIL50121.1"/>
    </source>
</evidence>
<dbReference type="EMBL" id="CP049888">
    <property type="protein sequence ID" value="QIL50121.1"/>
    <property type="molecule type" value="Genomic_DNA"/>
</dbReference>
<dbReference type="Pfam" id="PF10934">
    <property type="entry name" value="Sheath_initiator"/>
    <property type="match status" value="1"/>
</dbReference>
<name>A0A6G8AYE3_9LACO</name>
<reference evidence="1 2" key="1">
    <citation type="submission" date="2020-03" db="EMBL/GenBank/DDBJ databases">
        <title>Weissella sp. nov., isolated from Cybister lewisianus.</title>
        <authorList>
            <person name="Hyun D.-W."/>
            <person name="Bae J.-W."/>
        </authorList>
    </citation>
    <scope>NUCLEOTIDE SEQUENCE [LARGE SCALE GENOMIC DNA]</scope>
    <source>
        <strain evidence="1 2">HDW19</strain>
    </source>
</reference>
<organism evidence="1 2">
    <name type="scientific">Weissella coleopterorum</name>
    <dbReference type="NCBI Taxonomy" id="2714949"/>
    <lineage>
        <taxon>Bacteria</taxon>
        <taxon>Bacillati</taxon>
        <taxon>Bacillota</taxon>
        <taxon>Bacilli</taxon>
        <taxon>Lactobacillales</taxon>
        <taxon>Lactobacillaceae</taxon>
        <taxon>Weissella</taxon>
    </lineage>
</organism>
<accession>A0A6G8AYE3</accession>
<protein>
    <submittedName>
        <fullName evidence="1">DUF2634 domain-containing protein</fullName>
    </submittedName>
</protein>
<keyword evidence="2" id="KW-1185">Reference proteome</keyword>